<feature type="compositionally biased region" description="Polar residues" evidence="1">
    <location>
        <begin position="193"/>
        <end position="203"/>
    </location>
</feature>
<evidence type="ECO:0000313" key="3">
    <source>
        <dbReference type="Proteomes" id="UP000308768"/>
    </source>
</evidence>
<protein>
    <submittedName>
        <fullName evidence="2">Uncharacterized protein</fullName>
    </submittedName>
</protein>
<dbReference type="OrthoDB" id="5393654at2759"/>
<gene>
    <name evidence="2" type="ORF">B0A49_03587</name>
</gene>
<evidence type="ECO:0000256" key="1">
    <source>
        <dbReference type="SAM" id="MobiDB-lite"/>
    </source>
</evidence>
<feature type="compositionally biased region" description="Low complexity" evidence="1">
    <location>
        <begin position="204"/>
        <end position="224"/>
    </location>
</feature>
<accession>A0A4U0XJJ7</accession>
<feature type="compositionally biased region" description="Basic and acidic residues" evidence="1">
    <location>
        <begin position="317"/>
        <end position="326"/>
    </location>
</feature>
<evidence type="ECO:0000313" key="2">
    <source>
        <dbReference type="EMBL" id="TKA75553.1"/>
    </source>
</evidence>
<dbReference type="AlphaFoldDB" id="A0A4U0XJJ7"/>
<organism evidence="2 3">
    <name type="scientific">Cryomyces minteri</name>
    <dbReference type="NCBI Taxonomy" id="331657"/>
    <lineage>
        <taxon>Eukaryota</taxon>
        <taxon>Fungi</taxon>
        <taxon>Dikarya</taxon>
        <taxon>Ascomycota</taxon>
        <taxon>Pezizomycotina</taxon>
        <taxon>Dothideomycetes</taxon>
        <taxon>Dothideomycetes incertae sedis</taxon>
        <taxon>Cryomyces</taxon>
    </lineage>
</organism>
<proteinExistence type="predicted"/>
<dbReference type="PANTHER" id="PTHR35179">
    <property type="entry name" value="PROTEIN CBG02620"/>
    <property type="match status" value="1"/>
</dbReference>
<dbReference type="EMBL" id="NAJN01000285">
    <property type="protein sequence ID" value="TKA75553.1"/>
    <property type="molecule type" value="Genomic_DNA"/>
</dbReference>
<feature type="compositionally biased region" description="Polar residues" evidence="1">
    <location>
        <begin position="371"/>
        <end position="382"/>
    </location>
</feature>
<name>A0A4U0XJJ7_9PEZI</name>
<reference evidence="2 3" key="1">
    <citation type="submission" date="2017-03" db="EMBL/GenBank/DDBJ databases">
        <title>Genomes of endolithic fungi from Antarctica.</title>
        <authorList>
            <person name="Coleine C."/>
            <person name="Masonjones S."/>
            <person name="Stajich J.E."/>
        </authorList>
    </citation>
    <scope>NUCLEOTIDE SEQUENCE [LARGE SCALE GENOMIC DNA]</scope>
    <source>
        <strain evidence="2 3">CCFEE 5187</strain>
    </source>
</reference>
<feature type="region of interest" description="Disordered" evidence="1">
    <location>
        <begin position="311"/>
        <end position="382"/>
    </location>
</feature>
<feature type="region of interest" description="Disordered" evidence="1">
    <location>
        <begin position="193"/>
        <end position="227"/>
    </location>
</feature>
<feature type="compositionally biased region" description="Polar residues" evidence="1">
    <location>
        <begin position="348"/>
        <end position="361"/>
    </location>
</feature>
<feature type="compositionally biased region" description="Low complexity" evidence="1">
    <location>
        <begin position="327"/>
        <end position="343"/>
    </location>
</feature>
<feature type="region of interest" description="Disordered" evidence="1">
    <location>
        <begin position="273"/>
        <end position="294"/>
    </location>
</feature>
<feature type="compositionally biased region" description="Low complexity" evidence="1">
    <location>
        <begin position="275"/>
        <end position="294"/>
    </location>
</feature>
<dbReference type="PANTHER" id="PTHR35179:SF2">
    <property type="entry name" value="START DOMAIN-CONTAINING PROTEIN"/>
    <property type="match status" value="1"/>
</dbReference>
<keyword evidence="3" id="KW-1185">Reference proteome</keyword>
<comment type="caution">
    <text evidence="2">The sequence shown here is derived from an EMBL/GenBank/DDBJ whole genome shotgun (WGS) entry which is preliminary data.</text>
</comment>
<dbReference type="Proteomes" id="UP000308768">
    <property type="component" value="Unassembled WGS sequence"/>
</dbReference>
<sequence length="841" mass="87633">MTLSGNRFIANWTSVVTLTSPTAYLSVDAIIPRDGCHNFGAGGPMPGAVIPVEPGDLKSGIASFPGISEPWQMSSVASVIAFGGNSDFLGIGWQTRSFAKVTSTAIVSVNLADLGRPPPIVSYYFGQAGHACINGYAGALAKGFPCDTIFDGLHTPMIQLGSAARNMYSAWSTCYLDFGWDPPIALTAERSLETPTASTTQVTAVSDVSSPPRSSDASPSSTPRLNTATVTATRSSALVPTIVLETAAQSVPNVPSAFPTGAQTGAESSALLQPSTLTSSGGGATSYNGASSASSGADVASILASLLGGTTPASVEQESHSSRFHEPTTPQSQQSLISQTQQPVAVQALQSAATQMQQSPTKQEDQPALPKSSSQGSTLPQSQRLVTATTAPGGQDIATGLSSLGRVVIAGTTYEPGDTLVINGMPASAAQSDISDSTLPVDLTTVVGSQSIATAFFASGIFVIAGSTYRSGDTLVVNSASASVARSGVHSTFLPINPALPTSVSVAQSAVGGSTLPVDPAQPASPKVGSARPAISGQILSVASDGIVLGSSGEAQTTILFVEVTATVPAGATGISSMPTSVVQNGVHPNTFSFDPTFDLATAAEYKDCSVKIEHCEHVASYNWLSGADSTILVPGKPPAWTPLETPRQLTPDSGNYFKDPNAARFPTYPTSPAVRAIFTEQPHFPTQAVDIFACGRTMGNLLAFVRSDDFPFRLYVEVTGNMDFFVRKERSPAELIEGVLGYGHTFREAYTSWEPEVGGSASHQLMTYSLLAIPAAHFFDNWESDNVLGRFATLIRKIVDFARDTDGAKLEICRAQTDVLEIRKQAGHGYDTLPPQLKER</sequence>